<gene>
    <name evidence="2" type="ORF">Bca52824_018372</name>
</gene>
<feature type="region of interest" description="Disordered" evidence="1">
    <location>
        <begin position="1"/>
        <end position="107"/>
    </location>
</feature>
<proteinExistence type="predicted"/>
<protein>
    <submittedName>
        <fullName evidence="2">Uncharacterized protein</fullName>
    </submittedName>
</protein>
<sequence length="173" mass="19178">MSRRSVRAHDPAAPGPSHQYRRDSSSDDEEAAEDSDYASVFSPVAEGQPALEFQERRRPPSSAAAIPPDEAFLRNLQDVPRRVPGERRAPATQGQPEAPVPDFSIMPDIPMRDHGDFQRFVADALQAIWSRVSRCRCMSRRSVRAHDPAAPGPSHQYRRDSSSDDEEAAADSD</sequence>
<dbReference type="EMBL" id="JAAMPC010000004">
    <property type="protein sequence ID" value="KAG2315250.1"/>
    <property type="molecule type" value="Genomic_DNA"/>
</dbReference>
<organism evidence="2 3">
    <name type="scientific">Brassica carinata</name>
    <name type="common">Ethiopian mustard</name>
    <name type="synonym">Abyssinian cabbage</name>
    <dbReference type="NCBI Taxonomy" id="52824"/>
    <lineage>
        <taxon>Eukaryota</taxon>
        <taxon>Viridiplantae</taxon>
        <taxon>Streptophyta</taxon>
        <taxon>Embryophyta</taxon>
        <taxon>Tracheophyta</taxon>
        <taxon>Spermatophyta</taxon>
        <taxon>Magnoliopsida</taxon>
        <taxon>eudicotyledons</taxon>
        <taxon>Gunneridae</taxon>
        <taxon>Pentapetalae</taxon>
        <taxon>rosids</taxon>
        <taxon>malvids</taxon>
        <taxon>Brassicales</taxon>
        <taxon>Brassicaceae</taxon>
        <taxon>Brassiceae</taxon>
        <taxon>Brassica</taxon>
    </lineage>
</organism>
<keyword evidence="3" id="KW-1185">Reference proteome</keyword>
<comment type="caution">
    <text evidence="2">The sequence shown here is derived from an EMBL/GenBank/DDBJ whole genome shotgun (WGS) entry which is preliminary data.</text>
</comment>
<feature type="compositionally biased region" description="Basic and acidic residues" evidence="1">
    <location>
        <begin position="79"/>
        <end position="89"/>
    </location>
</feature>
<reference evidence="2 3" key="1">
    <citation type="submission" date="2020-02" db="EMBL/GenBank/DDBJ databases">
        <authorList>
            <person name="Ma Q."/>
            <person name="Huang Y."/>
            <person name="Song X."/>
            <person name="Pei D."/>
        </authorList>
    </citation>
    <scope>NUCLEOTIDE SEQUENCE [LARGE SCALE GENOMIC DNA]</scope>
    <source>
        <strain evidence="2">Sxm20200214</strain>
        <tissue evidence="2">Leaf</tissue>
    </source>
</reference>
<feature type="compositionally biased region" description="Acidic residues" evidence="1">
    <location>
        <begin position="26"/>
        <end position="36"/>
    </location>
</feature>
<feature type="compositionally biased region" description="Acidic residues" evidence="1">
    <location>
        <begin position="163"/>
        <end position="173"/>
    </location>
</feature>
<dbReference type="OrthoDB" id="10565678at2759"/>
<feature type="region of interest" description="Disordered" evidence="1">
    <location>
        <begin position="140"/>
        <end position="173"/>
    </location>
</feature>
<accession>A0A8X8AXD4</accession>
<name>A0A8X8AXD4_BRACI</name>
<evidence type="ECO:0000313" key="2">
    <source>
        <dbReference type="EMBL" id="KAG2315250.1"/>
    </source>
</evidence>
<evidence type="ECO:0000256" key="1">
    <source>
        <dbReference type="SAM" id="MobiDB-lite"/>
    </source>
</evidence>
<dbReference type="AlphaFoldDB" id="A0A8X8AXD4"/>
<dbReference type="Proteomes" id="UP000886595">
    <property type="component" value="Unassembled WGS sequence"/>
</dbReference>
<evidence type="ECO:0000313" key="3">
    <source>
        <dbReference type="Proteomes" id="UP000886595"/>
    </source>
</evidence>